<dbReference type="Gene3D" id="3.10.50.40">
    <property type="match status" value="1"/>
</dbReference>
<dbReference type="NCBIfam" id="TIGR01032">
    <property type="entry name" value="rplT_bact"/>
    <property type="match status" value="1"/>
</dbReference>
<dbReference type="FunFam" id="3.10.50.40:FF:000010">
    <property type="entry name" value="Peptidyl-prolyl cis-trans isomerase Pin1"/>
    <property type="match status" value="1"/>
</dbReference>
<evidence type="ECO:0000313" key="16">
    <source>
        <dbReference type="Proteomes" id="UP000008311"/>
    </source>
</evidence>
<dbReference type="InterPro" id="IPR005813">
    <property type="entry name" value="Ribosomal_bL20"/>
</dbReference>
<evidence type="ECO:0000256" key="10">
    <source>
        <dbReference type="ARBA" id="ARBA00023274"/>
    </source>
</evidence>
<evidence type="ECO:0000256" key="2">
    <source>
        <dbReference type="ARBA" id="ARBA00004474"/>
    </source>
</evidence>
<dbReference type="SUPFAM" id="SSF54534">
    <property type="entry name" value="FKBP-like"/>
    <property type="match status" value="1"/>
</dbReference>
<dbReference type="GO" id="GO:1990904">
    <property type="term" value="C:ribonucleoprotein complex"/>
    <property type="evidence" value="ECO:0007669"/>
    <property type="project" value="UniProtKB-KW"/>
</dbReference>
<dbReference type="InterPro" id="IPR046357">
    <property type="entry name" value="PPIase_dom_sf"/>
</dbReference>
<dbReference type="GO" id="GO:0005840">
    <property type="term" value="C:ribosome"/>
    <property type="evidence" value="ECO:0007669"/>
    <property type="project" value="UniProtKB-KW"/>
</dbReference>
<dbReference type="PANTHER" id="PTHR10986">
    <property type="entry name" value="39S RIBOSOMAL PROTEIN L20"/>
    <property type="match status" value="1"/>
</dbReference>
<evidence type="ECO:0000256" key="13">
    <source>
        <dbReference type="RuleBase" id="RU363014"/>
    </source>
</evidence>
<evidence type="ECO:0000256" key="7">
    <source>
        <dbReference type="ARBA" id="ARBA00022980"/>
    </source>
</evidence>
<dbReference type="GO" id="GO:0019843">
    <property type="term" value="F:rRNA binding"/>
    <property type="evidence" value="ECO:0007669"/>
    <property type="project" value="UniProtKB-KW"/>
</dbReference>
<comment type="similarity">
    <text evidence="3">Belongs to the PpiC/parvulin rotamase family.</text>
</comment>
<evidence type="ECO:0000259" key="14">
    <source>
        <dbReference type="PROSITE" id="PS50198"/>
    </source>
</evidence>
<dbReference type="Gene3D" id="1.10.1900.20">
    <property type="entry name" value="Ribosomal protein L20"/>
    <property type="match status" value="1"/>
</dbReference>
<comment type="catalytic activity">
    <reaction evidence="1 13">
        <text>[protein]-peptidylproline (omega=180) = [protein]-peptidylproline (omega=0)</text>
        <dbReference type="Rhea" id="RHEA:16237"/>
        <dbReference type="Rhea" id="RHEA-COMP:10747"/>
        <dbReference type="Rhea" id="RHEA-COMP:10748"/>
        <dbReference type="ChEBI" id="CHEBI:83833"/>
        <dbReference type="ChEBI" id="CHEBI:83834"/>
        <dbReference type="EC" id="5.2.1.8"/>
    </reaction>
</comment>
<evidence type="ECO:0000256" key="4">
    <source>
        <dbReference type="ARBA" id="ARBA00007698"/>
    </source>
</evidence>
<dbReference type="PROSITE" id="PS00937">
    <property type="entry name" value="RIBOSOMAL_L20"/>
    <property type="match status" value="1"/>
</dbReference>
<keyword evidence="6" id="KW-0694">RNA-binding</keyword>
<dbReference type="InterPro" id="IPR035566">
    <property type="entry name" value="Ribosomal_protein_bL20_C"/>
</dbReference>
<dbReference type="GO" id="GO:0003735">
    <property type="term" value="F:structural constituent of ribosome"/>
    <property type="evidence" value="ECO:0000318"/>
    <property type="project" value="GO_Central"/>
</dbReference>
<keyword evidence="5" id="KW-0699">rRNA-binding</keyword>
<dbReference type="eggNOG" id="KOG4707">
    <property type="taxonomic scope" value="Eukaryota"/>
</dbReference>
<dbReference type="InParanoid" id="B9SXN0"/>
<dbReference type="Pfam" id="PF00639">
    <property type="entry name" value="Rotamase"/>
    <property type="match status" value="1"/>
</dbReference>
<keyword evidence="10" id="KW-0687">Ribonucleoprotein</keyword>
<dbReference type="STRING" id="3988.B9SXN0"/>
<dbReference type="FunFam" id="1.10.1900.20:FF:000001">
    <property type="entry name" value="50S ribosomal protein L20"/>
    <property type="match status" value="1"/>
</dbReference>
<comment type="similarity">
    <text evidence="4">Belongs to the bacterial ribosomal protein bL20 family.</text>
</comment>
<dbReference type="PROSITE" id="PS50198">
    <property type="entry name" value="PPIC_PPIASE_2"/>
    <property type="match status" value="1"/>
</dbReference>
<proteinExistence type="inferred from homology"/>
<protein>
    <recommendedName>
        <fullName evidence="13">Peptidyl-prolyl cis-trans isomerase</fullName>
        <ecNumber evidence="13">5.2.1.8</ecNumber>
    </recommendedName>
</protein>
<accession>B9SXN0</accession>
<evidence type="ECO:0000256" key="6">
    <source>
        <dbReference type="ARBA" id="ARBA00022884"/>
    </source>
</evidence>
<keyword evidence="9 12" id="KW-0413">Isomerase</keyword>
<name>B9SXN0_RICCO</name>
<evidence type="ECO:0000256" key="3">
    <source>
        <dbReference type="ARBA" id="ARBA00007656"/>
    </source>
</evidence>
<dbReference type="FunCoup" id="B9SXN0">
    <property type="interactions" value="1478"/>
</dbReference>
<keyword evidence="7 15" id="KW-0689">Ribosomal protein</keyword>
<dbReference type="SUPFAM" id="SSF74731">
    <property type="entry name" value="Ribosomal protein L20"/>
    <property type="match status" value="1"/>
</dbReference>
<dbReference type="InterPro" id="IPR000297">
    <property type="entry name" value="PPIase_PpiC"/>
</dbReference>
<organism evidence="15 16">
    <name type="scientific">Ricinus communis</name>
    <name type="common">Castor bean</name>
    <dbReference type="NCBI Taxonomy" id="3988"/>
    <lineage>
        <taxon>Eukaryota</taxon>
        <taxon>Viridiplantae</taxon>
        <taxon>Streptophyta</taxon>
        <taxon>Embryophyta</taxon>
        <taxon>Tracheophyta</taxon>
        <taxon>Spermatophyta</taxon>
        <taxon>Magnoliopsida</taxon>
        <taxon>eudicotyledons</taxon>
        <taxon>Gunneridae</taxon>
        <taxon>Pentapetalae</taxon>
        <taxon>rosids</taxon>
        <taxon>fabids</taxon>
        <taxon>Malpighiales</taxon>
        <taxon>Euphorbiaceae</taxon>
        <taxon>Acalyphoideae</taxon>
        <taxon>Acalypheae</taxon>
        <taxon>Ricinus</taxon>
    </lineage>
</organism>
<dbReference type="Proteomes" id="UP000008311">
    <property type="component" value="Unassembled WGS sequence"/>
</dbReference>
<comment type="subcellular location">
    <subcellularLocation>
        <location evidence="2">Plastid</location>
    </subcellularLocation>
</comment>
<dbReference type="eggNOG" id="KOG3259">
    <property type="taxonomic scope" value="Eukaryota"/>
</dbReference>
<comment type="function">
    <text evidence="11">Prolyl cis/trans isomerase with specificity for phospho-Ser-Pro bonds.</text>
</comment>
<dbReference type="AlphaFoldDB" id="B9SXN0"/>
<evidence type="ECO:0000256" key="5">
    <source>
        <dbReference type="ARBA" id="ARBA00022730"/>
    </source>
</evidence>
<keyword evidence="8 12" id="KW-0697">Rotamase</keyword>
<evidence type="ECO:0000313" key="15">
    <source>
        <dbReference type="EMBL" id="EEF31655.1"/>
    </source>
</evidence>
<dbReference type="EMBL" id="EQ974228">
    <property type="protein sequence ID" value="EEF31655.1"/>
    <property type="molecule type" value="Genomic_DNA"/>
</dbReference>
<reference evidence="16" key="1">
    <citation type="journal article" date="2010" name="Nat. Biotechnol.">
        <title>Draft genome sequence of the oilseed species Ricinus communis.</title>
        <authorList>
            <person name="Chan A.P."/>
            <person name="Crabtree J."/>
            <person name="Zhao Q."/>
            <person name="Lorenzi H."/>
            <person name="Orvis J."/>
            <person name="Puiu D."/>
            <person name="Melake-Berhan A."/>
            <person name="Jones K.M."/>
            <person name="Redman J."/>
            <person name="Chen G."/>
            <person name="Cahoon E.B."/>
            <person name="Gedil M."/>
            <person name="Stanke M."/>
            <person name="Haas B.J."/>
            <person name="Wortman J.R."/>
            <person name="Fraser-Liggett C.M."/>
            <person name="Ravel J."/>
            <person name="Rabinowicz P.D."/>
        </authorList>
    </citation>
    <scope>NUCLEOTIDE SEQUENCE [LARGE SCALE GENOMIC DNA]</scope>
    <source>
        <strain evidence="16">cv. Hale</strain>
    </source>
</reference>
<dbReference type="GO" id="GO:0003755">
    <property type="term" value="F:peptidyl-prolyl cis-trans isomerase activity"/>
    <property type="evidence" value="ECO:0007669"/>
    <property type="project" value="UniProtKB-UniRule"/>
</dbReference>
<sequence>MNKKEIFKLAKGFRGRAKNCIRIARERVEKALQYSYRDRRNKKRDMRSLWIQRINAGTRQHGVNYGNFMHGLMKENIQLNRKVLSELSMHEPYSFKALVDISRNTNPGNKNLVFPPRKVDTINTRVKLFKNYPEGRVIQNTTRESAVSQLKAFREDIVSGKAKFEDIASRFSDCSSAKRGGDLGPFSRGQMQKPFEDATYALKVGEISEIVDTDSGVHIIMRTS</sequence>
<evidence type="ECO:0000256" key="8">
    <source>
        <dbReference type="ARBA" id="ARBA00023110"/>
    </source>
</evidence>
<dbReference type="GO" id="GO:0006412">
    <property type="term" value="P:translation"/>
    <property type="evidence" value="ECO:0007669"/>
    <property type="project" value="InterPro"/>
</dbReference>
<dbReference type="EC" id="5.2.1.8" evidence="13"/>
<keyword evidence="16" id="KW-1185">Reference proteome</keyword>
<evidence type="ECO:0000256" key="1">
    <source>
        <dbReference type="ARBA" id="ARBA00000971"/>
    </source>
</evidence>
<evidence type="ECO:0000256" key="11">
    <source>
        <dbReference type="ARBA" id="ARBA00054757"/>
    </source>
</evidence>
<dbReference type="HAMAP" id="MF_00382">
    <property type="entry name" value="Ribosomal_bL20"/>
    <property type="match status" value="1"/>
</dbReference>
<dbReference type="CDD" id="cd07026">
    <property type="entry name" value="Ribosomal_L20"/>
    <property type="match status" value="1"/>
</dbReference>
<dbReference type="Gene3D" id="6.10.160.10">
    <property type="match status" value="1"/>
</dbReference>
<dbReference type="PRINTS" id="PR00062">
    <property type="entry name" value="RIBOSOMALL20"/>
</dbReference>
<feature type="domain" description="PpiC" evidence="14">
    <location>
        <begin position="116"/>
        <end position="224"/>
    </location>
</feature>
<gene>
    <name evidence="15" type="ORF">RCOM_0017900</name>
</gene>
<evidence type="ECO:0000256" key="9">
    <source>
        <dbReference type="ARBA" id="ARBA00023235"/>
    </source>
</evidence>
<dbReference type="GO" id="GO:0009536">
    <property type="term" value="C:plastid"/>
    <property type="evidence" value="ECO:0007669"/>
    <property type="project" value="UniProtKB-SubCell"/>
</dbReference>
<dbReference type="Pfam" id="PF00453">
    <property type="entry name" value="Ribosomal_L20"/>
    <property type="match status" value="1"/>
</dbReference>
<evidence type="ECO:0000256" key="12">
    <source>
        <dbReference type="PROSITE-ProRule" id="PRU00278"/>
    </source>
</evidence>
<dbReference type="InterPro" id="IPR049946">
    <property type="entry name" value="RIBOSOMAL_L20_CS"/>
</dbReference>